<dbReference type="Gene3D" id="6.10.30.10">
    <property type="match status" value="1"/>
</dbReference>
<dbReference type="InterPro" id="IPR012340">
    <property type="entry name" value="NA-bd_OB-fold"/>
</dbReference>
<evidence type="ECO:0000259" key="2">
    <source>
        <dbReference type="Pfam" id="PF12172"/>
    </source>
</evidence>
<dbReference type="PANTHER" id="PTHR34075">
    <property type="entry name" value="BLR3430 PROTEIN"/>
    <property type="match status" value="1"/>
</dbReference>
<accession>A0A6J7IRK7</accession>
<feature type="domain" description="ChsH2 C-terminal OB-fold" evidence="1">
    <location>
        <begin position="71"/>
        <end position="141"/>
    </location>
</feature>
<evidence type="ECO:0000313" key="5">
    <source>
        <dbReference type="EMBL" id="CAB5028459.1"/>
    </source>
</evidence>
<dbReference type="AlphaFoldDB" id="A0A6J7IRK7"/>
<dbReference type="InterPro" id="IPR022002">
    <property type="entry name" value="ChsH2_Znr"/>
</dbReference>
<gene>
    <name evidence="3" type="ORF">UFOPK3268_00339</name>
    <name evidence="4" type="ORF">UFOPK3752_00581</name>
    <name evidence="5" type="ORF">UFOPK4150_00733</name>
</gene>
<reference evidence="4" key="1">
    <citation type="submission" date="2020-05" db="EMBL/GenBank/DDBJ databases">
        <authorList>
            <person name="Chiriac C."/>
            <person name="Salcher M."/>
            <person name="Ghai R."/>
            <person name="Kavagutti S V."/>
        </authorList>
    </citation>
    <scope>NUCLEOTIDE SEQUENCE</scope>
</reference>
<dbReference type="InterPro" id="IPR002878">
    <property type="entry name" value="ChsH2_C"/>
</dbReference>
<name>A0A6J7IRK7_9ZZZZ</name>
<dbReference type="PANTHER" id="PTHR34075:SF4">
    <property type="entry name" value="DUF35 DOMAIN-CONTAINING PROTEIN"/>
    <property type="match status" value="1"/>
</dbReference>
<dbReference type="EMBL" id="CAFBIZ010000025">
    <property type="protein sequence ID" value="CAB4846955.1"/>
    <property type="molecule type" value="Genomic_DNA"/>
</dbReference>
<evidence type="ECO:0000259" key="1">
    <source>
        <dbReference type="Pfam" id="PF01796"/>
    </source>
</evidence>
<dbReference type="InterPro" id="IPR052513">
    <property type="entry name" value="Thioester_dehydratase-like"/>
</dbReference>
<dbReference type="SUPFAM" id="SSF50249">
    <property type="entry name" value="Nucleic acid-binding proteins"/>
    <property type="match status" value="1"/>
</dbReference>
<evidence type="ECO:0000313" key="3">
    <source>
        <dbReference type="EMBL" id="CAB4846955.1"/>
    </source>
</evidence>
<proteinExistence type="predicted"/>
<dbReference type="Pfam" id="PF12172">
    <property type="entry name" value="zf-ChsH2"/>
    <property type="match status" value="1"/>
</dbReference>
<evidence type="ECO:0000313" key="4">
    <source>
        <dbReference type="EMBL" id="CAB4933440.1"/>
    </source>
</evidence>
<dbReference type="Pfam" id="PF01796">
    <property type="entry name" value="OB_ChsH2_C"/>
    <property type="match status" value="1"/>
</dbReference>
<dbReference type="EMBL" id="CAFBPU010000011">
    <property type="protein sequence ID" value="CAB5028459.1"/>
    <property type="molecule type" value="Genomic_DNA"/>
</dbReference>
<organism evidence="4">
    <name type="scientific">freshwater metagenome</name>
    <dbReference type="NCBI Taxonomy" id="449393"/>
    <lineage>
        <taxon>unclassified sequences</taxon>
        <taxon>metagenomes</taxon>
        <taxon>ecological metagenomes</taxon>
    </lineage>
</organism>
<feature type="domain" description="ChsH2 rubredoxin-like zinc ribbon" evidence="2">
    <location>
        <begin position="35"/>
        <end position="66"/>
    </location>
</feature>
<dbReference type="EMBL" id="CAFBND010000016">
    <property type="protein sequence ID" value="CAB4933440.1"/>
    <property type="molecule type" value="Genomic_DNA"/>
</dbReference>
<protein>
    <submittedName>
        <fullName evidence="4">Unannotated protein</fullName>
    </submittedName>
</protein>
<sequence length="159" mass="17464">MTTPTTPATAPVTQAVRWDLGYDIHLGATWSRFMQGLREAKILANRCPDCRRVFVPPQAYCESCYVPTDEWLELPGEGSLEVFTVVWHGFTGGPTPPYVVGAIRLDGADTLLMHVVTGLDFSDPATVRDQLPQGSRVRAVWSAERAGHILDISHFEPAG</sequence>